<comment type="caution">
    <text evidence="1">The sequence shown here is derived from an EMBL/GenBank/DDBJ whole genome shotgun (WGS) entry which is preliminary data.</text>
</comment>
<protein>
    <submittedName>
        <fullName evidence="1">Uncharacterized protein</fullName>
    </submittedName>
</protein>
<sequence>MEYDEAYSEGRAVALWFFWRRDEVPDKDAGGANVDVFEPMKGVDLDHDCRCVRVEKGIVNMKDEFVVPGWVGMAFDVVLGSDPIARQYERCREAGAEIWCGRGAPPAPVLRQI</sequence>
<dbReference type="EMBL" id="JAYKXN010000007">
    <property type="protein sequence ID" value="KAK7271181.1"/>
    <property type="molecule type" value="Genomic_DNA"/>
</dbReference>
<dbReference type="Proteomes" id="UP001359559">
    <property type="component" value="Unassembled WGS sequence"/>
</dbReference>
<keyword evidence="2" id="KW-1185">Reference proteome</keyword>
<name>A0AAN9IG11_CLITE</name>
<proteinExistence type="predicted"/>
<organism evidence="1 2">
    <name type="scientific">Clitoria ternatea</name>
    <name type="common">Butterfly pea</name>
    <dbReference type="NCBI Taxonomy" id="43366"/>
    <lineage>
        <taxon>Eukaryota</taxon>
        <taxon>Viridiplantae</taxon>
        <taxon>Streptophyta</taxon>
        <taxon>Embryophyta</taxon>
        <taxon>Tracheophyta</taxon>
        <taxon>Spermatophyta</taxon>
        <taxon>Magnoliopsida</taxon>
        <taxon>eudicotyledons</taxon>
        <taxon>Gunneridae</taxon>
        <taxon>Pentapetalae</taxon>
        <taxon>rosids</taxon>
        <taxon>fabids</taxon>
        <taxon>Fabales</taxon>
        <taxon>Fabaceae</taxon>
        <taxon>Papilionoideae</taxon>
        <taxon>50 kb inversion clade</taxon>
        <taxon>NPAAA clade</taxon>
        <taxon>indigoferoid/millettioid clade</taxon>
        <taxon>Phaseoleae</taxon>
        <taxon>Clitoria</taxon>
    </lineage>
</organism>
<dbReference type="AlphaFoldDB" id="A0AAN9IG11"/>
<reference evidence="1 2" key="1">
    <citation type="submission" date="2024-01" db="EMBL/GenBank/DDBJ databases">
        <title>The genomes of 5 underutilized Papilionoideae crops provide insights into root nodulation and disease resistance.</title>
        <authorList>
            <person name="Yuan L."/>
        </authorList>
    </citation>
    <scope>NUCLEOTIDE SEQUENCE [LARGE SCALE GENOMIC DNA]</scope>
    <source>
        <strain evidence="1">LY-2023</strain>
        <tissue evidence="1">Leaf</tissue>
    </source>
</reference>
<gene>
    <name evidence="1" type="ORF">RJT34_26864</name>
</gene>
<evidence type="ECO:0000313" key="1">
    <source>
        <dbReference type="EMBL" id="KAK7271181.1"/>
    </source>
</evidence>
<evidence type="ECO:0000313" key="2">
    <source>
        <dbReference type="Proteomes" id="UP001359559"/>
    </source>
</evidence>
<accession>A0AAN9IG11</accession>